<dbReference type="GO" id="GO:0071038">
    <property type="term" value="P:TRAMP-dependent tRNA surveillance pathway"/>
    <property type="evidence" value="ECO:0007669"/>
    <property type="project" value="TreeGrafter"/>
</dbReference>
<dbReference type="GO" id="GO:0034473">
    <property type="term" value="P:U1 snRNA 3'-end processing"/>
    <property type="evidence" value="ECO:0007669"/>
    <property type="project" value="TreeGrafter"/>
</dbReference>
<dbReference type="FunFam" id="3.30.230.70:FF:000005">
    <property type="entry name" value="Exosome complex component RRP45"/>
    <property type="match status" value="1"/>
</dbReference>
<sequence>MPREAEPSINERAFILEALQENIRLDGRPLDAFRELHIAFGEEYGVADVQLGKTRVLCRISASIASPYPDRKFDGIFTITTELSPLASPAFEVGRQSDLETHLSRVLETTLRRSQALSTESLCLIAGQKVWSLRADIHILSHFGNLIDTSCIAALAALRHCRIPDTSIKGGVLIVYTPLERDPVPLALLHHPLCITLNYFESGEKMLVDATLQEQQCSEGEIVVSANPQGEVCLVQKGGGGEVDALVLLRGIGLAVGKVREVGKVIDRVLEEDAKRRDKGGVVSRELRAENER</sequence>
<evidence type="ECO:0000256" key="5">
    <source>
        <dbReference type="ARBA" id="ARBA00022490"/>
    </source>
</evidence>
<gene>
    <name evidence="13" type="ORF">JMJ35_006340</name>
</gene>
<dbReference type="Pfam" id="PF01138">
    <property type="entry name" value="RNase_PH"/>
    <property type="match status" value="1"/>
</dbReference>
<keyword evidence="8" id="KW-0694">RNA-binding</keyword>
<feature type="domain" description="Exoribonuclease phosphorolytic" evidence="12">
    <location>
        <begin position="192"/>
        <end position="255"/>
    </location>
</feature>
<dbReference type="GO" id="GO:0035925">
    <property type="term" value="F:mRNA 3'-UTR AU-rich region binding"/>
    <property type="evidence" value="ECO:0007669"/>
    <property type="project" value="TreeGrafter"/>
</dbReference>
<keyword evidence="6" id="KW-0698">rRNA processing</keyword>
<dbReference type="InterPro" id="IPR027408">
    <property type="entry name" value="PNPase/RNase_PH_dom_sf"/>
</dbReference>
<evidence type="ECO:0000313" key="13">
    <source>
        <dbReference type="EMBL" id="KAK0511767.1"/>
    </source>
</evidence>
<feature type="domain" description="Exoribonuclease phosphorolytic" evidence="11">
    <location>
        <begin position="33"/>
        <end position="164"/>
    </location>
</feature>
<evidence type="ECO:0000256" key="3">
    <source>
        <dbReference type="ARBA" id="ARBA00006678"/>
    </source>
</evidence>
<dbReference type="GO" id="GO:0034476">
    <property type="term" value="P:U5 snRNA 3'-end processing"/>
    <property type="evidence" value="ECO:0007669"/>
    <property type="project" value="TreeGrafter"/>
</dbReference>
<dbReference type="PANTHER" id="PTHR11097:SF14">
    <property type="entry name" value="EXOSOME COMPLEX COMPONENT RRP45"/>
    <property type="match status" value="1"/>
</dbReference>
<dbReference type="SUPFAM" id="SSF55666">
    <property type="entry name" value="Ribonuclease PH domain 2-like"/>
    <property type="match status" value="1"/>
</dbReference>
<dbReference type="InterPro" id="IPR036345">
    <property type="entry name" value="ExoRNase_PH_dom2_sf"/>
</dbReference>
<name>A0AA39V179_9LECA</name>
<dbReference type="GO" id="GO:0000177">
    <property type="term" value="C:cytoplasmic exosome (RNase complex)"/>
    <property type="evidence" value="ECO:0007669"/>
    <property type="project" value="TreeGrafter"/>
</dbReference>
<dbReference type="GO" id="GO:0000467">
    <property type="term" value="P:exonucleolytic trimming to generate mature 3'-end of 5.8S rRNA from tricistronic rRNA transcript (SSU-rRNA, 5.8S rRNA, LSU-rRNA)"/>
    <property type="evidence" value="ECO:0007669"/>
    <property type="project" value="TreeGrafter"/>
</dbReference>
<keyword evidence="14" id="KW-1185">Reference proteome</keyword>
<evidence type="ECO:0000259" key="11">
    <source>
        <dbReference type="Pfam" id="PF01138"/>
    </source>
</evidence>
<dbReference type="SUPFAM" id="SSF54211">
    <property type="entry name" value="Ribosomal protein S5 domain 2-like"/>
    <property type="match status" value="1"/>
</dbReference>
<evidence type="ECO:0000256" key="2">
    <source>
        <dbReference type="ARBA" id="ARBA00004604"/>
    </source>
</evidence>
<dbReference type="Gene3D" id="3.30.230.70">
    <property type="entry name" value="GHMP Kinase, N-terminal domain"/>
    <property type="match status" value="1"/>
</dbReference>
<evidence type="ECO:0000256" key="8">
    <source>
        <dbReference type="ARBA" id="ARBA00022884"/>
    </source>
</evidence>
<dbReference type="InterPro" id="IPR033100">
    <property type="entry name" value="Rrp45"/>
</dbReference>
<organism evidence="13 14">
    <name type="scientific">Cladonia borealis</name>
    <dbReference type="NCBI Taxonomy" id="184061"/>
    <lineage>
        <taxon>Eukaryota</taxon>
        <taxon>Fungi</taxon>
        <taxon>Dikarya</taxon>
        <taxon>Ascomycota</taxon>
        <taxon>Pezizomycotina</taxon>
        <taxon>Lecanoromycetes</taxon>
        <taxon>OSLEUM clade</taxon>
        <taxon>Lecanoromycetidae</taxon>
        <taxon>Lecanorales</taxon>
        <taxon>Lecanorineae</taxon>
        <taxon>Cladoniaceae</taxon>
        <taxon>Cladonia</taxon>
    </lineage>
</organism>
<evidence type="ECO:0000259" key="12">
    <source>
        <dbReference type="Pfam" id="PF03725"/>
    </source>
</evidence>
<dbReference type="PANTHER" id="PTHR11097">
    <property type="entry name" value="EXOSOME COMPLEX EXONUCLEASE RIBOSOMAL RNA PROCESSING PROTEIN"/>
    <property type="match status" value="1"/>
</dbReference>
<dbReference type="GO" id="GO:0071035">
    <property type="term" value="P:nuclear polyadenylation-dependent rRNA catabolic process"/>
    <property type="evidence" value="ECO:0007669"/>
    <property type="project" value="TreeGrafter"/>
</dbReference>
<protein>
    <recommendedName>
        <fullName evidence="4">Exosome complex component RRP45</fullName>
    </recommendedName>
    <alternativeName>
        <fullName evidence="10">Ribosomal RNA-processing protein 45</fullName>
    </alternativeName>
</protein>
<evidence type="ECO:0000313" key="14">
    <source>
        <dbReference type="Proteomes" id="UP001166286"/>
    </source>
</evidence>
<keyword evidence="5" id="KW-0963">Cytoplasm</keyword>
<evidence type="ECO:0000256" key="4">
    <source>
        <dbReference type="ARBA" id="ARBA00019572"/>
    </source>
</evidence>
<dbReference type="InterPro" id="IPR050590">
    <property type="entry name" value="Exosome_comp_Rrp42_subfam"/>
</dbReference>
<dbReference type="EMBL" id="JAFEKC020000013">
    <property type="protein sequence ID" value="KAK0511767.1"/>
    <property type="molecule type" value="Genomic_DNA"/>
</dbReference>
<dbReference type="GO" id="GO:0034475">
    <property type="term" value="P:U4 snRNA 3'-end processing"/>
    <property type="evidence" value="ECO:0007669"/>
    <property type="project" value="TreeGrafter"/>
</dbReference>
<reference evidence="13" key="1">
    <citation type="submission" date="2023-03" db="EMBL/GenBank/DDBJ databases">
        <title>Complete genome of Cladonia borealis.</title>
        <authorList>
            <person name="Park H."/>
        </authorList>
    </citation>
    <scope>NUCLEOTIDE SEQUENCE</scope>
    <source>
        <strain evidence="13">ANT050790</strain>
    </source>
</reference>
<dbReference type="InterPro" id="IPR020568">
    <property type="entry name" value="Ribosomal_Su5_D2-typ_SF"/>
</dbReference>
<accession>A0AA39V179</accession>
<evidence type="ECO:0000256" key="1">
    <source>
        <dbReference type="ARBA" id="ARBA00004496"/>
    </source>
</evidence>
<comment type="subcellular location">
    <subcellularLocation>
        <location evidence="1">Cytoplasm</location>
    </subcellularLocation>
    <subcellularLocation>
        <location evidence="2">Nucleus</location>
        <location evidence="2">Nucleolus</location>
    </subcellularLocation>
</comment>
<dbReference type="GO" id="GO:0071028">
    <property type="term" value="P:nuclear mRNA surveillance"/>
    <property type="evidence" value="ECO:0007669"/>
    <property type="project" value="TreeGrafter"/>
</dbReference>
<dbReference type="GO" id="GO:0016075">
    <property type="term" value="P:rRNA catabolic process"/>
    <property type="evidence" value="ECO:0007669"/>
    <property type="project" value="TreeGrafter"/>
</dbReference>
<keyword evidence="9" id="KW-0539">Nucleus</keyword>
<dbReference type="Proteomes" id="UP001166286">
    <property type="component" value="Unassembled WGS sequence"/>
</dbReference>
<proteinExistence type="inferred from homology"/>
<dbReference type="InterPro" id="IPR001247">
    <property type="entry name" value="ExoRNase_PH_dom1"/>
</dbReference>
<evidence type="ECO:0000256" key="6">
    <source>
        <dbReference type="ARBA" id="ARBA00022552"/>
    </source>
</evidence>
<dbReference type="Pfam" id="PF03725">
    <property type="entry name" value="RNase_PH_C"/>
    <property type="match status" value="1"/>
</dbReference>
<dbReference type="GO" id="GO:0005730">
    <property type="term" value="C:nucleolus"/>
    <property type="evidence" value="ECO:0007669"/>
    <property type="project" value="UniProtKB-SubCell"/>
</dbReference>
<evidence type="ECO:0000256" key="9">
    <source>
        <dbReference type="ARBA" id="ARBA00023242"/>
    </source>
</evidence>
<evidence type="ECO:0000256" key="10">
    <source>
        <dbReference type="ARBA" id="ARBA00077933"/>
    </source>
</evidence>
<dbReference type="CDD" id="cd11368">
    <property type="entry name" value="RNase_PH_RRP45"/>
    <property type="match status" value="1"/>
</dbReference>
<comment type="similarity">
    <text evidence="3">Belongs to the RNase PH family.</text>
</comment>
<dbReference type="InterPro" id="IPR015847">
    <property type="entry name" value="ExoRNase_PH_dom2"/>
</dbReference>
<evidence type="ECO:0000256" key="7">
    <source>
        <dbReference type="ARBA" id="ARBA00022835"/>
    </source>
</evidence>
<dbReference type="GO" id="GO:0000176">
    <property type="term" value="C:nuclear exosome (RNase complex)"/>
    <property type="evidence" value="ECO:0007669"/>
    <property type="project" value="UniProtKB-ARBA"/>
</dbReference>
<comment type="caution">
    <text evidence="13">The sequence shown here is derived from an EMBL/GenBank/DDBJ whole genome shotgun (WGS) entry which is preliminary data.</text>
</comment>
<keyword evidence="7" id="KW-0271">Exosome</keyword>
<dbReference type="AlphaFoldDB" id="A0AA39V179"/>